<protein>
    <submittedName>
        <fullName evidence="1">Tetrahydromethanopterin S-methyltransferase subunit A</fullName>
        <ecNumber evidence="1">2.1.1.86</ecNumber>
    </submittedName>
</protein>
<accession>A0A401HR59</accession>
<name>A0A401HR59_9EURY</name>
<evidence type="ECO:0000313" key="1">
    <source>
        <dbReference type="EMBL" id="GBF36680.1"/>
    </source>
</evidence>
<comment type="caution">
    <text evidence="1">The sequence shown here is derived from an EMBL/GenBank/DDBJ whole genome shotgun (WGS) entry which is preliminary data.</text>
</comment>
<dbReference type="OrthoDB" id="384134at2157"/>
<dbReference type="GO" id="GO:0032259">
    <property type="term" value="P:methylation"/>
    <property type="evidence" value="ECO:0007669"/>
    <property type="project" value="UniProtKB-KW"/>
</dbReference>
<dbReference type="AlphaFoldDB" id="A0A401HR59"/>
<dbReference type="GO" id="GO:0008168">
    <property type="term" value="F:methyltransferase activity"/>
    <property type="evidence" value="ECO:0007669"/>
    <property type="project" value="UniProtKB-KW"/>
</dbReference>
<gene>
    <name evidence="1" type="ORF">MHHB_P0910</name>
</gene>
<dbReference type="RefSeq" id="WP_192893825.1">
    <property type="nucleotide sequence ID" value="NZ_BFAX01000004.1"/>
</dbReference>
<evidence type="ECO:0000313" key="2">
    <source>
        <dbReference type="Proteomes" id="UP000290527"/>
    </source>
</evidence>
<dbReference type="EMBL" id="BFAX01000004">
    <property type="protein sequence ID" value="GBF36680.1"/>
    <property type="molecule type" value="Genomic_DNA"/>
</dbReference>
<keyword evidence="1" id="KW-0808">Transferase</keyword>
<keyword evidence="2" id="KW-1185">Reference proteome</keyword>
<dbReference type="EC" id="2.1.1.86" evidence="1"/>
<dbReference type="Proteomes" id="UP000290527">
    <property type="component" value="Unassembled WGS sequence"/>
</dbReference>
<organism evidence="1 2">
    <name type="scientific">Methanofervidicoccus abyssi</name>
    <dbReference type="NCBI Taxonomy" id="2082189"/>
    <lineage>
        <taxon>Archaea</taxon>
        <taxon>Methanobacteriati</taxon>
        <taxon>Methanobacteriota</taxon>
        <taxon>Methanomada group</taxon>
        <taxon>Methanococci</taxon>
        <taxon>Methanococcales</taxon>
        <taxon>Methanofervidicoccus</taxon>
    </lineage>
</organism>
<sequence>MIDVLKFLMDNSELLSLCGKVDIVFENPGAIDEEPMILDLEGGKEKEEEETTTIKPYSPELALLETRVKIIYEKINDAALISKFNAGYYNGKIQGIAIGLFLSLLIFSLL</sequence>
<proteinExistence type="predicted"/>
<keyword evidence="1" id="KW-0489">Methyltransferase</keyword>
<reference evidence="1 2" key="1">
    <citation type="journal article" date="2019" name="Int. J. Syst. Evol. Microbiol.">
        <title>Methanofervidicoccus abyssi gen. nov., sp. nov., a hydrogenotrophic methanogen, isolated from a hydrothermal vent chimney in the Mid-Cayman Spreading Center, the Caribbean Sea.</title>
        <authorList>
            <person name="Sakai S."/>
            <person name="Takaki Y."/>
            <person name="Miyazaki M."/>
            <person name="Ogawara M."/>
            <person name="Yanagawa K."/>
            <person name="Miyazaki J."/>
            <person name="Takai K."/>
        </authorList>
    </citation>
    <scope>NUCLEOTIDE SEQUENCE [LARGE SCALE GENOMIC DNA]</scope>
    <source>
        <strain evidence="1 2">HHB</strain>
    </source>
</reference>